<dbReference type="InterPro" id="IPR036047">
    <property type="entry name" value="F-box-like_dom_sf"/>
</dbReference>
<evidence type="ECO:0000313" key="1">
    <source>
        <dbReference type="EMBL" id="PPQ70853.1"/>
    </source>
</evidence>
<dbReference type="Proteomes" id="UP000284706">
    <property type="component" value="Unassembled WGS sequence"/>
</dbReference>
<protein>
    <recommendedName>
        <fullName evidence="3">F-box domain-containing protein</fullName>
    </recommendedName>
</protein>
<dbReference type="OrthoDB" id="3051800at2759"/>
<evidence type="ECO:0000313" key="2">
    <source>
        <dbReference type="Proteomes" id="UP000284706"/>
    </source>
</evidence>
<name>A0A409VX93_9AGAR</name>
<reference evidence="1 2" key="1">
    <citation type="journal article" date="2018" name="Evol. Lett.">
        <title>Horizontal gene cluster transfer increased hallucinogenic mushroom diversity.</title>
        <authorList>
            <person name="Reynolds H.T."/>
            <person name="Vijayakumar V."/>
            <person name="Gluck-Thaler E."/>
            <person name="Korotkin H.B."/>
            <person name="Matheny P.B."/>
            <person name="Slot J.C."/>
        </authorList>
    </citation>
    <scope>NUCLEOTIDE SEQUENCE [LARGE SCALE GENOMIC DNA]</scope>
    <source>
        <strain evidence="1 2">SRW20</strain>
    </source>
</reference>
<dbReference type="AlphaFoldDB" id="A0A409VX93"/>
<proteinExistence type="predicted"/>
<evidence type="ECO:0008006" key="3">
    <source>
        <dbReference type="Google" id="ProtNLM"/>
    </source>
</evidence>
<gene>
    <name evidence="1" type="ORF">CVT26_014076</name>
</gene>
<sequence>MSWDAGPVASSSSQTLMLSSVDQEQYYYLNQEAVPTSASSLWYSDWQGHSYNTVQDPEKTPTLRPTEPSQEVFHFQDTSTFQQAQNTSYLDYGANSMLNPMVDPDLGSFIDLGQAYQSQARVTGYFQDFSTPVNPYTDTGHFDGPNATDIFANATPQQIQHEPYPKPDTLPRSLATTHSGTHQVYPTYDEIFKSTYIKRTFELDKLPKKDVPAPTTRPLLTTVTKSINAVRPVLSSFLSKEICVRICDHLEVSEIAKLGMTCKDLHRGVAQERTVWYRALRRMSVLNSVPLSFYPMKMSMAPYSMRIMADWPSRWLYALRSRPNGGHMYERRVFDCRNPRAKGDLHVEPTYRGLSLLLIPGGRYLIADDGKQIFFWDMYMGSRIGFEFRCCLAHDHPNGARPGKPVLEAYQNPRGGIRVIAFFERTKDKIGRYIVYDVRPRDYLAPSSITPIYRGSEHERGGLYAFKGDLLATLVGKILSVRNMISHSMERLTIHNDPPAKLMMFCGRSSIALVNMHGLAVYDLSPLLIDSSRQYTIPPRPAHPSYSTAVDFSERMNKDLKGQGSYTPPVFDKLPLWHLNSDVNPLVFDIVRCRKGKETHQVRWRYEIVLPDPGIHDPNTIKLSAPSFMKPACRCINRLLIPNQWTNLKNFGICKKQILLAGAAPDIGVGVTFAPDHLPIEDGKIGINRGCASSYLFGTEVPDMPTTNDMQLCPVTGRVCYTTRTPYEVAVIDYHYI</sequence>
<dbReference type="EMBL" id="NHYE01005525">
    <property type="protein sequence ID" value="PPQ70853.1"/>
    <property type="molecule type" value="Genomic_DNA"/>
</dbReference>
<dbReference type="SUPFAM" id="SSF81383">
    <property type="entry name" value="F-box domain"/>
    <property type="match status" value="1"/>
</dbReference>
<comment type="caution">
    <text evidence="1">The sequence shown here is derived from an EMBL/GenBank/DDBJ whole genome shotgun (WGS) entry which is preliminary data.</text>
</comment>
<accession>A0A409VX93</accession>
<dbReference type="InParanoid" id="A0A409VX93"/>
<keyword evidence="2" id="KW-1185">Reference proteome</keyword>
<organism evidence="1 2">
    <name type="scientific">Gymnopilus dilepis</name>
    <dbReference type="NCBI Taxonomy" id="231916"/>
    <lineage>
        <taxon>Eukaryota</taxon>
        <taxon>Fungi</taxon>
        <taxon>Dikarya</taxon>
        <taxon>Basidiomycota</taxon>
        <taxon>Agaricomycotina</taxon>
        <taxon>Agaricomycetes</taxon>
        <taxon>Agaricomycetidae</taxon>
        <taxon>Agaricales</taxon>
        <taxon>Agaricineae</taxon>
        <taxon>Hymenogastraceae</taxon>
        <taxon>Gymnopilus</taxon>
    </lineage>
</organism>